<gene>
    <name evidence="1" type="ORF">METZ01_LOCUS268961</name>
</gene>
<name>A0A382JYW3_9ZZZZ</name>
<dbReference type="EMBL" id="UINC01076697">
    <property type="protein sequence ID" value="SVC16107.1"/>
    <property type="molecule type" value="Genomic_DNA"/>
</dbReference>
<sequence length="71" mass="8368">MKSYSKVTCGDDKLARWRSLSMWLNMVLWDAQKKYPVLVAMIEELTKAIWFMLSRKALELFRLKLQAVSIS</sequence>
<reference evidence="1" key="1">
    <citation type="submission" date="2018-05" db="EMBL/GenBank/DDBJ databases">
        <authorList>
            <person name="Lanie J.A."/>
            <person name="Ng W.-L."/>
            <person name="Kazmierczak K.M."/>
            <person name="Andrzejewski T.M."/>
            <person name="Davidsen T.M."/>
            <person name="Wayne K.J."/>
            <person name="Tettelin H."/>
            <person name="Glass J.I."/>
            <person name="Rusch D."/>
            <person name="Podicherti R."/>
            <person name="Tsui H.-C.T."/>
            <person name="Winkler M.E."/>
        </authorList>
    </citation>
    <scope>NUCLEOTIDE SEQUENCE</scope>
</reference>
<protein>
    <submittedName>
        <fullName evidence="1">Uncharacterized protein</fullName>
    </submittedName>
</protein>
<accession>A0A382JYW3</accession>
<dbReference type="AlphaFoldDB" id="A0A382JYW3"/>
<proteinExistence type="predicted"/>
<evidence type="ECO:0000313" key="1">
    <source>
        <dbReference type="EMBL" id="SVC16107.1"/>
    </source>
</evidence>
<organism evidence="1">
    <name type="scientific">marine metagenome</name>
    <dbReference type="NCBI Taxonomy" id="408172"/>
    <lineage>
        <taxon>unclassified sequences</taxon>
        <taxon>metagenomes</taxon>
        <taxon>ecological metagenomes</taxon>
    </lineage>
</organism>